<dbReference type="SUPFAM" id="SSF52540">
    <property type="entry name" value="P-loop containing nucleoside triphosphate hydrolases"/>
    <property type="match status" value="1"/>
</dbReference>
<dbReference type="GO" id="GO:0008017">
    <property type="term" value="F:microtubule binding"/>
    <property type="evidence" value="ECO:0007669"/>
    <property type="project" value="InterPro"/>
</dbReference>
<comment type="caution">
    <text evidence="11">The sequence shown here is derived from an EMBL/GenBank/DDBJ whole genome shotgun (WGS) entry which is preliminary data.</text>
</comment>
<dbReference type="GO" id="GO:0005524">
    <property type="term" value="F:ATP binding"/>
    <property type="evidence" value="ECO:0007669"/>
    <property type="project" value="UniProtKB-UniRule"/>
</dbReference>
<dbReference type="Pfam" id="PF00225">
    <property type="entry name" value="Kinesin"/>
    <property type="match status" value="1"/>
</dbReference>
<evidence type="ECO:0000256" key="3">
    <source>
        <dbReference type="ARBA" id="ARBA00022840"/>
    </source>
</evidence>
<dbReference type="InterPro" id="IPR036961">
    <property type="entry name" value="Kinesin_motor_dom_sf"/>
</dbReference>
<sequence>MIVAVRMRPLSKKEIEREEFEIIRVMDKKLVILMDPLELLNAKGTLGRNRSKEKQYAFDFAFDQDTPQKEIFENTTRHLVEGILEGYNATVFAYGATGAGKTYTMLGTESNPGNMFLTLQELFIKLKEQKNNYNYDIRVSFLEIYNEMIRDLIVVSDEVLDLREDKDKGITVAGLSEVEVDSPQDVMELLFFGNQNRTQEATGANETSSRSHAILQIIVEAKDKASGTTAEIAVGKLSLIDLAGSERAAKTNNRGIRMIEGANINRSLLSLGNCINALVDNMKKGSKNHIPYRDSKLTRLLKDSLGGNSRTVMIANISPGNDSYEDTHNTLKYANRAKNIKTSVKKNVHNVEYHVSKYTNIINQLKSEVSTLKRELESKSDIPPSIRQTVEMASGFSENIEIYQTELANHFAEETQTKKRIEELESKTELCKLSIANLRSAITQSVKENGRDHPHTLDMSKELDSLYKNEKQFKATIETKRQQLNSIKAKRENFPKNWESAGLSNVCVKMLELQMKQHCLIIDTIETDAQNSMSNKQLHARDQVLQRMQEQIRIRDNLLNQAEKHFTDNKVNVHLDDPKLVNYDELVKINSCIPKISNISTNPYGMEHEPRSHLNIIKSKYKAKLGTNSSLPPIPKARESDQPSSLQRRNPYLNKQYGNNYNRGKVIGKTGISQNNRNPRINMNNNSIHSQMRKNKHTFSTPAMKMKKRYGYKLKTAVARDNSVTKFSPNNKPYGIPKTGIRNGIHIRNEIGRRLRSPEERKIMESVRSNDESIISTASSNDGGKKAHGDASNLQVAGQPLTLRKGGGRFERTPFSRKPRNNLRNIAQQNFSVDQRINKFKKKELLANLNRQYRNKYL</sequence>
<dbReference type="GO" id="GO:0007018">
    <property type="term" value="P:microtubule-based movement"/>
    <property type="evidence" value="ECO:0007669"/>
    <property type="project" value="InterPro"/>
</dbReference>
<dbReference type="PANTHER" id="PTHR47968">
    <property type="entry name" value="CENTROMERE PROTEIN E"/>
    <property type="match status" value="1"/>
</dbReference>
<dbReference type="PANTHER" id="PTHR47968:SF13">
    <property type="entry name" value="KINESIN-LIKE PROTEIN KIF19 ISOFORM X1"/>
    <property type="match status" value="1"/>
</dbReference>
<dbReference type="PROSITE" id="PS50067">
    <property type="entry name" value="KINESIN_MOTOR_2"/>
    <property type="match status" value="1"/>
</dbReference>
<feature type="region of interest" description="Disordered" evidence="9">
    <location>
        <begin position="626"/>
        <end position="686"/>
    </location>
</feature>
<evidence type="ECO:0000256" key="2">
    <source>
        <dbReference type="ARBA" id="ARBA00022741"/>
    </source>
</evidence>
<gene>
    <name evidence="11" type="ORF">ECRASSUSDP1_LOCUS25058</name>
</gene>
<proteinExistence type="inferred from homology"/>
<accession>A0AAD1Y2K9</accession>
<dbReference type="PROSITE" id="PS00411">
    <property type="entry name" value="KINESIN_MOTOR_1"/>
    <property type="match status" value="1"/>
</dbReference>
<evidence type="ECO:0000259" key="10">
    <source>
        <dbReference type="PROSITE" id="PS50067"/>
    </source>
</evidence>
<evidence type="ECO:0000256" key="1">
    <source>
        <dbReference type="ARBA" id="ARBA00022701"/>
    </source>
</evidence>
<feature type="domain" description="Kinesin motor" evidence="10">
    <location>
        <begin position="1"/>
        <end position="340"/>
    </location>
</feature>
<reference evidence="11" key="1">
    <citation type="submission" date="2023-07" db="EMBL/GenBank/DDBJ databases">
        <authorList>
            <consortium name="AG Swart"/>
            <person name="Singh M."/>
            <person name="Singh A."/>
            <person name="Seah K."/>
            <person name="Emmerich C."/>
        </authorList>
    </citation>
    <scope>NUCLEOTIDE SEQUENCE</scope>
    <source>
        <strain evidence="11">DP1</strain>
    </source>
</reference>
<dbReference type="InterPro" id="IPR019821">
    <property type="entry name" value="Kinesin_motor_CS"/>
</dbReference>
<dbReference type="InterPro" id="IPR027417">
    <property type="entry name" value="P-loop_NTPase"/>
</dbReference>
<dbReference type="SMART" id="SM00129">
    <property type="entry name" value="KISc"/>
    <property type="match status" value="1"/>
</dbReference>
<keyword evidence="4 8" id="KW-0175">Coiled coil</keyword>
<feature type="coiled-coil region" evidence="8">
    <location>
        <begin position="355"/>
        <end position="382"/>
    </location>
</feature>
<evidence type="ECO:0000313" key="11">
    <source>
        <dbReference type="EMBL" id="CAI2383553.1"/>
    </source>
</evidence>
<name>A0AAD1Y2K9_EUPCR</name>
<dbReference type="InterPro" id="IPR001752">
    <property type="entry name" value="Kinesin_motor_dom"/>
</dbReference>
<feature type="compositionally biased region" description="Low complexity" evidence="9">
    <location>
        <begin position="675"/>
        <end position="686"/>
    </location>
</feature>
<dbReference type="EMBL" id="CAMPGE010025834">
    <property type="protein sequence ID" value="CAI2383553.1"/>
    <property type="molecule type" value="Genomic_DNA"/>
</dbReference>
<protein>
    <recommendedName>
        <fullName evidence="7">Kinesin-like protein</fullName>
    </recommendedName>
</protein>
<dbReference type="GO" id="GO:0003777">
    <property type="term" value="F:microtubule motor activity"/>
    <property type="evidence" value="ECO:0007669"/>
    <property type="project" value="InterPro"/>
</dbReference>
<evidence type="ECO:0000256" key="5">
    <source>
        <dbReference type="ARBA" id="ARBA00023175"/>
    </source>
</evidence>
<evidence type="ECO:0000256" key="7">
    <source>
        <dbReference type="RuleBase" id="RU000394"/>
    </source>
</evidence>
<dbReference type="InterPro" id="IPR027640">
    <property type="entry name" value="Kinesin-like_fam"/>
</dbReference>
<keyword evidence="3 6" id="KW-0067">ATP-binding</keyword>
<evidence type="ECO:0000256" key="4">
    <source>
        <dbReference type="ARBA" id="ARBA00023054"/>
    </source>
</evidence>
<dbReference type="Gene3D" id="3.40.850.10">
    <property type="entry name" value="Kinesin motor domain"/>
    <property type="match status" value="1"/>
</dbReference>
<feature type="binding site" evidence="6">
    <location>
        <begin position="95"/>
        <end position="102"/>
    </location>
    <ligand>
        <name>ATP</name>
        <dbReference type="ChEBI" id="CHEBI:30616"/>
    </ligand>
</feature>
<keyword evidence="12" id="KW-1185">Reference proteome</keyword>
<keyword evidence="2 6" id="KW-0547">Nucleotide-binding</keyword>
<feature type="region of interest" description="Disordered" evidence="9">
    <location>
        <begin position="779"/>
        <end position="821"/>
    </location>
</feature>
<keyword evidence="5 6" id="KW-0505">Motor protein</keyword>
<dbReference type="GO" id="GO:0005874">
    <property type="term" value="C:microtubule"/>
    <property type="evidence" value="ECO:0007669"/>
    <property type="project" value="UniProtKB-KW"/>
</dbReference>
<dbReference type="CDD" id="cd01370">
    <property type="entry name" value="KISc_KIP3_like"/>
    <property type="match status" value="1"/>
</dbReference>
<evidence type="ECO:0000256" key="9">
    <source>
        <dbReference type="SAM" id="MobiDB-lite"/>
    </source>
</evidence>
<dbReference type="FunFam" id="3.40.850.10:FF:000056">
    <property type="entry name" value="Kinesin-like protein"/>
    <property type="match status" value="1"/>
</dbReference>
<keyword evidence="1 7" id="KW-0493">Microtubule</keyword>
<evidence type="ECO:0000256" key="6">
    <source>
        <dbReference type="PROSITE-ProRule" id="PRU00283"/>
    </source>
</evidence>
<dbReference type="Proteomes" id="UP001295684">
    <property type="component" value="Unassembled WGS sequence"/>
</dbReference>
<dbReference type="AlphaFoldDB" id="A0AAD1Y2K9"/>
<dbReference type="PRINTS" id="PR00380">
    <property type="entry name" value="KINESINHEAVY"/>
</dbReference>
<comment type="similarity">
    <text evidence="6 7">Belongs to the TRAFAC class myosin-kinesin ATPase superfamily. Kinesin family.</text>
</comment>
<evidence type="ECO:0000313" key="12">
    <source>
        <dbReference type="Proteomes" id="UP001295684"/>
    </source>
</evidence>
<evidence type="ECO:0000256" key="8">
    <source>
        <dbReference type="SAM" id="Coils"/>
    </source>
</evidence>
<organism evidence="11 12">
    <name type="scientific">Euplotes crassus</name>
    <dbReference type="NCBI Taxonomy" id="5936"/>
    <lineage>
        <taxon>Eukaryota</taxon>
        <taxon>Sar</taxon>
        <taxon>Alveolata</taxon>
        <taxon>Ciliophora</taxon>
        <taxon>Intramacronucleata</taxon>
        <taxon>Spirotrichea</taxon>
        <taxon>Hypotrichia</taxon>
        <taxon>Euplotida</taxon>
        <taxon>Euplotidae</taxon>
        <taxon>Moneuplotes</taxon>
    </lineage>
</organism>